<evidence type="ECO:0000256" key="4">
    <source>
        <dbReference type="ARBA" id="ARBA00022692"/>
    </source>
</evidence>
<dbReference type="Proteomes" id="UP000799049">
    <property type="component" value="Unassembled WGS sequence"/>
</dbReference>
<evidence type="ECO:0000256" key="3">
    <source>
        <dbReference type="ARBA" id="ARBA00022452"/>
    </source>
</evidence>
<reference evidence="12" key="1">
    <citation type="submission" date="2019-09" db="EMBL/GenBank/DDBJ databases">
        <title>The Mitochondrial Proteome of the Jakobid, Andalucia godoyi, a Protist With the Most Gene-Rich and Bacteria-Like Mitochondrial Genome.</title>
        <authorList>
            <person name="Gray M.W."/>
            <person name="Burger G."/>
            <person name="Derelle R."/>
            <person name="Klimes V."/>
            <person name="Leger M."/>
            <person name="Sarrasin M."/>
            <person name="Vlcek C."/>
            <person name="Roger A.J."/>
            <person name="Elias M."/>
            <person name="Lang B.F."/>
        </authorList>
    </citation>
    <scope>NUCLEOTIDE SEQUENCE</scope>
    <source>
        <strain evidence="12">And28</strain>
    </source>
</reference>
<gene>
    <name evidence="12" type="ORF">ANDGO_05385</name>
</gene>
<evidence type="ECO:0000256" key="8">
    <source>
        <dbReference type="ARBA" id="ARBA00023128"/>
    </source>
</evidence>
<dbReference type="GO" id="GO:0032865">
    <property type="term" value="C:ERMES complex"/>
    <property type="evidence" value="ECO:0007669"/>
    <property type="project" value="InterPro"/>
</dbReference>
<evidence type="ECO:0000259" key="11">
    <source>
        <dbReference type="PROSITE" id="PS51847"/>
    </source>
</evidence>
<organism evidence="12 13">
    <name type="scientific">Andalucia godoyi</name>
    <name type="common">Flagellate</name>
    <dbReference type="NCBI Taxonomy" id="505711"/>
    <lineage>
        <taxon>Eukaryota</taxon>
        <taxon>Discoba</taxon>
        <taxon>Jakobida</taxon>
        <taxon>Andalucina</taxon>
        <taxon>Andaluciidae</taxon>
        <taxon>Andalucia</taxon>
    </lineage>
</organism>
<feature type="region of interest" description="Disordered" evidence="10">
    <location>
        <begin position="205"/>
        <end position="234"/>
    </location>
</feature>
<dbReference type="Pfam" id="PF26545">
    <property type="entry name" value="Mdm34_N"/>
    <property type="match status" value="1"/>
</dbReference>
<keyword evidence="2" id="KW-0813">Transport</keyword>
<dbReference type="OrthoDB" id="17927at2759"/>
<dbReference type="PROSITE" id="PS51847">
    <property type="entry name" value="SMP"/>
    <property type="match status" value="1"/>
</dbReference>
<comment type="caution">
    <text evidence="12">The sequence shown here is derived from an EMBL/GenBank/DDBJ whole genome shotgun (WGS) entry which is preliminary data.</text>
</comment>
<dbReference type="PANTHER" id="PTHR28185:SF1">
    <property type="entry name" value="MITOCHONDRIAL DISTRIBUTION AND MORPHOLOGY PROTEIN 34"/>
    <property type="match status" value="1"/>
</dbReference>
<dbReference type="EMBL" id="VRVR01000003">
    <property type="protein sequence ID" value="KAF0853068.1"/>
    <property type="molecule type" value="Genomic_DNA"/>
</dbReference>
<evidence type="ECO:0000256" key="1">
    <source>
        <dbReference type="ARBA" id="ARBA00004370"/>
    </source>
</evidence>
<dbReference type="PANTHER" id="PTHR28185">
    <property type="entry name" value="MITOCHONDRIAL DISTRIBUTION AND MORPHOLOGY PROTEIN 34"/>
    <property type="match status" value="1"/>
</dbReference>
<dbReference type="InterPro" id="IPR027536">
    <property type="entry name" value="MDM34"/>
</dbReference>
<dbReference type="GO" id="GO:0007005">
    <property type="term" value="P:mitochondrion organization"/>
    <property type="evidence" value="ECO:0007669"/>
    <property type="project" value="InterPro"/>
</dbReference>
<comment type="subcellular location">
    <subcellularLocation>
        <location evidence="1">Membrane</location>
    </subcellularLocation>
</comment>
<keyword evidence="3" id="KW-1134">Transmembrane beta strand</keyword>
<feature type="domain" description="SMP-LTD" evidence="11">
    <location>
        <begin position="1"/>
        <end position="212"/>
    </location>
</feature>
<dbReference type="InterPro" id="IPR058825">
    <property type="entry name" value="MDM34_N"/>
</dbReference>
<dbReference type="GO" id="GO:1990456">
    <property type="term" value="P:mitochondrion-endoplasmic reticulum membrane tethering"/>
    <property type="evidence" value="ECO:0007669"/>
    <property type="project" value="TreeGrafter"/>
</dbReference>
<keyword evidence="6" id="KW-0445">Lipid transport</keyword>
<dbReference type="AlphaFoldDB" id="A0A8K0AIM1"/>
<dbReference type="InterPro" id="IPR031468">
    <property type="entry name" value="SMP_LBD"/>
</dbReference>
<keyword evidence="7" id="KW-0446">Lipid-binding</keyword>
<keyword evidence="8" id="KW-0496">Mitochondrion</keyword>
<dbReference type="GO" id="GO:0008289">
    <property type="term" value="F:lipid binding"/>
    <property type="evidence" value="ECO:0007669"/>
    <property type="project" value="UniProtKB-KW"/>
</dbReference>
<keyword evidence="4" id="KW-0812">Transmembrane</keyword>
<proteinExistence type="predicted"/>
<sequence>MAFQSHRLPALLRDAFSNRLQERITTGIRDAAASGKLPPEIVSSIEFTLFDLGSEPFDLEIESVLRADPLEQIDGVRQIVFFFKYAGSAVAEFQCDVQVNPISGRHALFETRIVQKPVILPLHLRLEHIRLGGKLMITQSNVNPRAILLCVKSCPFHDMSIRSNFERHMMSAHETLRRTLISTVMQTCERLVDDEFVIHLGDDPSADAEPVLPPSTTGSRVSTRAGFSHASSSF</sequence>
<evidence type="ECO:0000256" key="7">
    <source>
        <dbReference type="ARBA" id="ARBA00023121"/>
    </source>
</evidence>
<keyword evidence="9" id="KW-0472">Membrane</keyword>
<evidence type="ECO:0000256" key="5">
    <source>
        <dbReference type="ARBA" id="ARBA00022787"/>
    </source>
</evidence>
<evidence type="ECO:0000256" key="9">
    <source>
        <dbReference type="ARBA" id="ARBA00023136"/>
    </source>
</evidence>
<evidence type="ECO:0000256" key="6">
    <source>
        <dbReference type="ARBA" id="ARBA00023055"/>
    </source>
</evidence>
<evidence type="ECO:0000313" key="13">
    <source>
        <dbReference type="Proteomes" id="UP000799049"/>
    </source>
</evidence>
<name>A0A8K0AIM1_ANDGO</name>
<evidence type="ECO:0000256" key="2">
    <source>
        <dbReference type="ARBA" id="ARBA00022448"/>
    </source>
</evidence>
<evidence type="ECO:0000313" key="12">
    <source>
        <dbReference type="EMBL" id="KAF0853068.1"/>
    </source>
</evidence>
<evidence type="ECO:0000256" key="10">
    <source>
        <dbReference type="SAM" id="MobiDB-lite"/>
    </source>
</evidence>
<accession>A0A8K0AIM1</accession>
<protein>
    <submittedName>
        <fullName evidence="12">Mitochondrial ERMES protein Mdm34/Mmm2</fullName>
    </submittedName>
</protein>
<dbReference type="GO" id="GO:0015914">
    <property type="term" value="P:phospholipid transport"/>
    <property type="evidence" value="ECO:0007669"/>
    <property type="project" value="TreeGrafter"/>
</dbReference>
<keyword evidence="5" id="KW-1000">Mitochondrion outer membrane</keyword>
<keyword evidence="13" id="KW-1185">Reference proteome</keyword>